<keyword evidence="2" id="KW-0472">Membrane</keyword>
<evidence type="ECO:0000313" key="3">
    <source>
        <dbReference type="EMBL" id="APD09507.1"/>
    </source>
</evidence>
<dbReference type="NCBIfam" id="TIGR02532">
    <property type="entry name" value="IV_pilin_GFxxxE"/>
    <property type="match status" value="1"/>
</dbReference>
<dbReference type="InterPro" id="IPR012902">
    <property type="entry name" value="N_methyl_site"/>
</dbReference>
<dbReference type="KEGG" id="tbc:A0O31_01386"/>
<dbReference type="GO" id="GO:0009279">
    <property type="term" value="C:cell outer membrane"/>
    <property type="evidence" value="ECO:0007669"/>
    <property type="project" value="UniProtKB-SubCell"/>
</dbReference>
<accession>A0A1J0LV42</accession>
<evidence type="ECO:0008006" key="5">
    <source>
        <dbReference type="Google" id="ProtNLM"/>
    </source>
</evidence>
<name>A0A1J0LV42_THEBO</name>
<dbReference type="STRING" id="56956.A0O31_01386"/>
<comment type="subcellular location">
    <subcellularLocation>
        <location evidence="1">Cell outer membrane</location>
    </subcellularLocation>
</comment>
<organism evidence="3 4">
    <name type="scientific">Thermus brockianus</name>
    <dbReference type="NCBI Taxonomy" id="56956"/>
    <lineage>
        <taxon>Bacteria</taxon>
        <taxon>Thermotogati</taxon>
        <taxon>Deinococcota</taxon>
        <taxon>Deinococci</taxon>
        <taxon>Thermales</taxon>
        <taxon>Thermaceae</taxon>
        <taxon>Thermus</taxon>
    </lineage>
</organism>
<keyword evidence="2" id="KW-0998">Cell outer membrane</keyword>
<dbReference type="Proteomes" id="UP000182993">
    <property type="component" value="Chromosome"/>
</dbReference>
<proteinExistence type="predicted"/>
<evidence type="ECO:0000256" key="2">
    <source>
        <dbReference type="ARBA" id="ARBA00023237"/>
    </source>
</evidence>
<protein>
    <recommendedName>
        <fullName evidence="5">Prepilin-type N-terminal cleavage/methylation domain-containing protein</fullName>
    </recommendedName>
</protein>
<dbReference type="Pfam" id="PF07963">
    <property type="entry name" value="N_methyl"/>
    <property type="match status" value="1"/>
</dbReference>
<sequence>MRGEVVKQRGLTLVELAVAMLLAGLLALALSTLLLSGTQSQGEGSLLQAQALMADLRGYLGKDLRSATSTGLTMASPTGLVVQVSASPSPLCVQYRLQGGRLQRASWSASNCGSGTNTGFQDLLTPALLPYAAFCYENESVYLMDAPCDPNTLNGKNLTLRVGERDHRFPPVVVALRSG</sequence>
<dbReference type="RefSeq" id="WP_071677204.1">
    <property type="nucleotide sequence ID" value="NZ_CP016312.1"/>
</dbReference>
<evidence type="ECO:0000256" key="1">
    <source>
        <dbReference type="ARBA" id="ARBA00004442"/>
    </source>
</evidence>
<reference evidence="4" key="1">
    <citation type="submission" date="2016-06" db="EMBL/GenBank/DDBJ databases">
        <title>Whole genome sequencing of Thermus brockianus strain GE-1.</title>
        <authorList>
            <person name="Schaefers C."/>
            <person name="Blank S."/>
            <person name="Wiebusch S."/>
            <person name="Elleuche S."/>
            <person name="Antranikian G."/>
        </authorList>
    </citation>
    <scope>NUCLEOTIDE SEQUENCE [LARGE SCALE GENOMIC DNA]</scope>
    <source>
        <strain evidence="4">GE-1</strain>
    </source>
</reference>
<evidence type="ECO:0000313" key="4">
    <source>
        <dbReference type="Proteomes" id="UP000182993"/>
    </source>
</evidence>
<dbReference type="PROSITE" id="PS00409">
    <property type="entry name" value="PROKAR_NTER_METHYL"/>
    <property type="match status" value="1"/>
</dbReference>
<dbReference type="EMBL" id="CP016312">
    <property type="protein sequence ID" value="APD09507.1"/>
    <property type="molecule type" value="Genomic_DNA"/>
</dbReference>
<gene>
    <name evidence="3" type="ORF">A0O31_01386</name>
</gene>
<dbReference type="AlphaFoldDB" id="A0A1J0LV42"/>